<dbReference type="PANTHER" id="PTHR21391">
    <property type="entry name" value="AT04489P-RELATED"/>
    <property type="match status" value="1"/>
</dbReference>
<dbReference type="OrthoDB" id="10268002at2759"/>
<feature type="non-terminal residue" evidence="2">
    <location>
        <position position="1"/>
    </location>
</feature>
<dbReference type="AlphaFoldDB" id="N6TRT5"/>
<name>N6TRT5_DENPD</name>
<dbReference type="HOGENOM" id="CLU_032596_0_0_1"/>
<reference evidence="2" key="1">
    <citation type="journal article" date="2013" name="Genome Biol.">
        <title>Draft genome of the mountain pine beetle, Dendroctonus ponderosae Hopkins, a major forest pest.</title>
        <authorList>
            <person name="Keeling C.I."/>
            <person name="Yuen M.M."/>
            <person name="Liao N.Y."/>
            <person name="Docking T.R."/>
            <person name="Chan S.K."/>
            <person name="Taylor G.A."/>
            <person name="Palmquist D.L."/>
            <person name="Jackman S.D."/>
            <person name="Nguyen A."/>
            <person name="Li M."/>
            <person name="Henderson H."/>
            <person name="Janes J.K."/>
            <person name="Zhao Y."/>
            <person name="Pandoh P."/>
            <person name="Moore R."/>
            <person name="Sperling F.A."/>
            <person name="Huber D.P."/>
            <person name="Birol I."/>
            <person name="Jones S.J."/>
            <person name="Bohlmann J."/>
        </authorList>
    </citation>
    <scope>NUCLEOTIDE SEQUENCE</scope>
</reference>
<evidence type="ECO:0000313" key="2">
    <source>
        <dbReference type="EMBL" id="ENN71975.1"/>
    </source>
</evidence>
<dbReference type="PANTHER" id="PTHR21391:SF0">
    <property type="entry name" value="AT04489P-RELATED"/>
    <property type="match status" value="1"/>
</dbReference>
<accession>N6TRT5</accession>
<gene>
    <name evidence="2" type="ORF">YQE_11408</name>
</gene>
<evidence type="ECO:0000256" key="1">
    <source>
        <dbReference type="SAM" id="MobiDB-lite"/>
    </source>
</evidence>
<sequence length="516" mass="60419">MGVMDCYEAIENCIGERPGRPLRDHFKIIRRLAWKQNYAAHKPFEPTPQTKPKKNKQSPLFKNLYPREESRELVIPHNTKMRTHPAGLSIKESLHSVGSSHDPIPPYPYPYLMKPVQNYTSNIDNFMAEKYLDKMYLDKVFLKHIPNEPGVYGPNKQGAKALKQIAKKCYQTVCNKQELLRARKPFYSIRYQEARVSGALKERQKTELQHQQRVAQKEADIILQEIKDAFTNRQLKDLLVYTEKLRRYVNAKSKRIIPNKGEYLKVIYSTMCQAFYDIYRSNPRKSMYEQNIRIYASLGLPLSRDPSTDSVLVQFKNVFVDYKKRIREYEERLRQAVLPEEICWFYHELSRYHLEQKKYDISRLYARQCILEANNLKNEMWVFNSAMLLCKGDLQQHNKNDAKVDLQLALKSAAKLSDHEKVAFIRQCLDVIENVHFDDRFALKELMDRERKIIEMLSGTNMKEEAANLFSKMAALPPSRRMTVLPGVQLPPQRQPSKSNRARSILPTSSHGEDTV</sequence>
<proteinExistence type="predicted"/>
<protein>
    <submittedName>
        <fullName evidence="2">Uncharacterized protein</fullName>
    </submittedName>
</protein>
<dbReference type="EMBL" id="KB741248">
    <property type="protein sequence ID" value="ENN71975.1"/>
    <property type="molecule type" value="Genomic_DNA"/>
</dbReference>
<feature type="region of interest" description="Disordered" evidence="1">
    <location>
        <begin position="486"/>
        <end position="516"/>
    </location>
</feature>
<organism evidence="2">
    <name type="scientific">Dendroctonus ponderosae</name>
    <name type="common">Mountain pine beetle</name>
    <dbReference type="NCBI Taxonomy" id="77166"/>
    <lineage>
        <taxon>Eukaryota</taxon>
        <taxon>Metazoa</taxon>
        <taxon>Ecdysozoa</taxon>
        <taxon>Arthropoda</taxon>
        <taxon>Hexapoda</taxon>
        <taxon>Insecta</taxon>
        <taxon>Pterygota</taxon>
        <taxon>Neoptera</taxon>
        <taxon>Endopterygota</taxon>
        <taxon>Coleoptera</taxon>
        <taxon>Polyphaga</taxon>
        <taxon>Cucujiformia</taxon>
        <taxon>Curculionidae</taxon>
        <taxon>Scolytinae</taxon>
        <taxon>Dendroctonus</taxon>
    </lineage>
</organism>